<evidence type="ECO:0000313" key="1">
    <source>
        <dbReference type="EMBL" id="CAD40144.1"/>
    </source>
</evidence>
<name>Q7XWD1_ORYSJ</name>
<dbReference type="AlphaFoldDB" id="Q7XWD1"/>
<gene>
    <name evidence="1" type="primary">OSJNBb0069N01.19</name>
</gene>
<protein>
    <submittedName>
        <fullName evidence="1">OSJNBb0069N01.19 protein</fullName>
    </submittedName>
</protein>
<accession>Q7XWD1</accession>
<organism evidence="1 2">
    <name type="scientific">Oryza sativa subsp. japonica</name>
    <name type="common">Rice</name>
    <dbReference type="NCBI Taxonomy" id="39947"/>
    <lineage>
        <taxon>Eukaryota</taxon>
        <taxon>Viridiplantae</taxon>
        <taxon>Streptophyta</taxon>
        <taxon>Embryophyta</taxon>
        <taxon>Tracheophyta</taxon>
        <taxon>Spermatophyta</taxon>
        <taxon>Magnoliopsida</taxon>
        <taxon>Liliopsida</taxon>
        <taxon>Poales</taxon>
        <taxon>Poaceae</taxon>
        <taxon>BOP clade</taxon>
        <taxon>Oryzoideae</taxon>
        <taxon>Oryzeae</taxon>
        <taxon>Oryzinae</taxon>
        <taxon>Oryza</taxon>
        <taxon>Oryza sativa</taxon>
    </lineage>
</organism>
<dbReference type="EMBL" id="AL663012">
    <property type="protein sequence ID" value="CAD40144.1"/>
    <property type="molecule type" value="Genomic_DNA"/>
</dbReference>
<dbReference type="Proteomes" id="UP000000763">
    <property type="component" value="Chromosome 4"/>
</dbReference>
<proteinExistence type="predicted"/>
<reference evidence="2" key="2">
    <citation type="journal article" date="2008" name="Nucleic Acids Res.">
        <title>The rice annotation project database (RAP-DB): 2008 update.</title>
        <authorList>
            <consortium name="The rice annotation project (RAP)"/>
        </authorList>
    </citation>
    <scope>GENOME REANNOTATION</scope>
    <source>
        <strain evidence="2">cv. Nipponbare</strain>
    </source>
</reference>
<sequence>MELKLDQFMLGLKFMKWYLKTQLYANAEKLYFICFFNAPSVKDVGGTMEGTRRHLEKDLEPWRIIGDVQVKVEAQTKSTSGVIRSPGPVCTKTGAQVAYVLGLGRSLYGWKAKKITFPMVLVPCPNSFRVNRN</sequence>
<evidence type="ECO:0000313" key="2">
    <source>
        <dbReference type="Proteomes" id="UP000000763"/>
    </source>
</evidence>
<reference evidence="2" key="1">
    <citation type="journal article" date="2005" name="Nature">
        <title>The map-based sequence of the rice genome.</title>
        <authorList>
            <consortium name="International rice genome sequencing project (IRGSP)"/>
            <person name="Matsumoto T."/>
            <person name="Wu J."/>
            <person name="Kanamori H."/>
            <person name="Katayose Y."/>
            <person name="Fujisawa M."/>
            <person name="Namiki N."/>
            <person name="Mizuno H."/>
            <person name="Yamamoto K."/>
            <person name="Antonio B.A."/>
            <person name="Baba T."/>
            <person name="Sakata K."/>
            <person name="Nagamura Y."/>
            <person name="Aoki H."/>
            <person name="Arikawa K."/>
            <person name="Arita K."/>
            <person name="Bito T."/>
            <person name="Chiden Y."/>
            <person name="Fujitsuka N."/>
            <person name="Fukunaka R."/>
            <person name="Hamada M."/>
            <person name="Harada C."/>
            <person name="Hayashi A."/>
            <person name="Hijishita S."/>
            <person name="Honda M."/>
            <person name="Hosokawa S."/>
            <person name="Ichikawa Y."/>
            <person name="Idonuma A."/>
            <person name="Iijima M."/>
            <person name="Ikeda M."/>
            <person name="Ikeno M."/>
            <person name="Ito K."/>
            <person name="Ito S."/>
            <person name="Ito T."/>
            <person name="Ito Y."/>
            <person name="Ito Y."/>
            <person name="Iwabuchi A."/>
            <person name="Kamiya K."/>
            <person name="Karasawa W."/>
            <person name="Kurita K."/>
            <person name="Katagiri S."/>
            <person name="Kikuta A."/>
            <person name="Kobayashi H."/>
            <person name="Kobayashi N."/>
            <person name="Machita K."/>
            <person name="Maehara T."/>
            <person name="Masukawa M."/>
            <person name="Mizubayashi T."/>
            <person name="Mukai Y."/>
            <person name="Nagasaki H."/>
            <person name="Nagata Y."/>
            <person name="Naito S."/>
            <person name="Nakashima M."/>
            <person name="Nakama Y."/>
            <person name="Nakamichi Y."/>
            <person name="Nakamura M."/>
            <person name="Meguro A."/>
            <person name="Negishi M."/>
            <person name="Ohta I."/>
            <person name="Ohta T."/>
            <person name="Okamoto M."/>
            <person name="Ono N."/>
            <person name="Saji S."/>
            <person name="Sakaguchi M."/>
            <person name="Sakai K."/>
            <person name="Shibata M."/>
            <person name="Shimokawa T."/>
            <person name="Song J."/>
            <person name="Takazaki Y."/>
            <person name="Terasawa K."/>
            <person name="Tsugane M."/>
            <person name="Tsuji K."/>
            <person name="Ueda S."/>
            <person name="Waki K."/>
            <person name="Yamagata H."/>
            <person name="Yamamoto M."/>
            <person name="Yamamoto S."/>
            <person name="Yamane H."/>
            <person name="Yoshiki S."/>
            <person name="Yoshihara R."/>
            <person name="Yukawa K."/>
            <person name="Zhong H."/>
            <person name="Yano M."/>
            <person name="Yuan Q."/>
            <person name="Ouyang S."/>
            <person name="Liu J."/>
            <person name="Jones K.M."/>
            <person name="Gansberger K."/>
            <person name="Moffat K."/>
            <person name="Hill J."/>
            <person name="Bera J."/>
            <person name="Fadrosh D."/>
            <person name="Jin S."/>
            <person name="Johri S."/>
            <person name="Kim M."/>
            <person name="Overton L."/>
            <person name="Reardon M."/>
            <person name="Tsitrin T."/>
            <person name="Vuong H."/>
            <person name="Weaver B."/>
            <person name="Ciecko A."/>
            <person name="Tallon L."/>
            <person name="Jackson J."/>
            <person name="Pai G."/>
            <person name="Aken S.V."/>
            <person name="Utterback T."/>
            <person name="Reidmuller S."/>
            <person name="Feldblyum T."/>
            <person name="Hsiao J."/>
            <person name="Zismann V."/>
            <person name="Iobst S."/>
            <person name="de Vazeille A.R."/>
            <person name="Buell C.R."/>
            <person name="Ying K."/>
            <person name="Li Y."/>
            <person name="Lu T."/>
            <person name="Huang Y."/>
            <person name="Zhao Q."/>
            <person name="Feng Q."/>
            <person name="Zhang L."/>
            <person name="Zhu J."/>
            <person name="Weng Q."/>
            <person name="Mu J."/>
            <person name="Lu Y."/>
            <person name="Fan D."/>
            <person name="Liu Y."/>
            <person name="Guan J."/>
            <person name="Zhang Y."/>
            <person name="Yu S."/>
            <person name="Liu X."/>
            <person name="Zhang Y."/>
            <person name="Hong G."/>
            <person name="Han B."/>
            <person name="Choisne N."/>
            <person name="Demange N."/>
            <person name="Orjeda G."/>
            <person name="Samain S."/>
            <person name="Cattolico L."/>
            <person name="Pelletier E."/>
            <person name="Couloux A."/>
            <person name="Segurens B."/>
            <person name="Wincker P."/>
            <person name="D'Hont A."/>
            <person name="Scarpelli C."/>
            <person name="Weissenbach J."/>
            <person name="Salanoubat M."/>
            <person name="Quetier F."/>
            <person name="Yu Y."/>
            <person name="Kim H.R."/>
            <person name="Rambo T."/>
            <person name="Currie J."/>
            <person name="Collura K."/>
            <person name="Luo M."/>
            <person name="Yang T."/>
            <person name="Ammiraju J.S.S."/>
            <person name="Engler F."/>
            <person name="Soderlund C."/>
            <person name="Wing R.A."/>
            <person name="Palmer L.E."/>
            <person name="de la Bastide M."/>
            <person name="Spiegel L."/>
            <person name="Nascimento L."/>
            <person name="Zutavern T."/>
            <person name="O'Shaughnessy A."/>
            <person name="Dike S."/>
            <person name="Dedhia N."/>
            <person name="Preston R."/>
            <person name="Balija V."/>
            <person name="McCombie W.R."/>
            <person name="Chow T."/>
            <person name="Chen H."/>
            <person name="Chung M."/>
            <person name="Chen C."/>
            <person name="Shaw J."/>
            <person name="Wu H."/>
            <person name="Hsiao K."/>
            <person name="Chao Y."/>
            <person name="Chu M."/>
            <person name="Cheng C."/>
            <person name="Hour A."/>
            <person name="Lee P."/>
            <person name="Lin S."/>
            <person name="Lin Y."/>
            <person name="Liou J."/>
            <person name="Liu S."/>
            <person name="Hsing Y."/>
            <person name="Raghuvanshi S."/>
            <person name="Mohanty A."/>
            <person name="Bharti A.K."/>
            <person name="Gaur A."/>
            <person name="Gupta V."/>
            <person name="Kumar D."/>
            <person name="Ravi V."/>
            <person name="Vij S."/>
            <person name="Kapur A."/>
            <person name="Khurana P."/>
            <person name="Khurana P."/>
            <person name="Khurana J.P."/>
            <person name="Tyagi A.K."/>
            <person name="Gaikwad K."/>
            <person name="Singh A."/>
            <person name="Dalal V."/>
            <person name="Srivastava S."/>
            <person name="Dixit A."/>
            <person name="Pal A.K."/>
            <person name="Ghazi I.A."/>
            <person name="Yadav M."/>
            <person name="Pandit A."/>
            <person name="Bhargava A."/>
            <person name="Sureshbabu K."/>
            <person name="Batra K."/>
            <person name="Sharma T.R."/>
            <person name="Mohapatra T."/>
            <person name="Singh N.K."/>
            <person name="Messing J."/>
            <person name="Nelson A.B."/>
            <person name="Fuks G."/>
            <person name="Kavchok S."/>
            <person name="Keizer G."/>
            <person name="Linton E."/>
            <person name="Llaca V."/>
            <person name="Song R."/>
            <person name="Tanyolac B."/>
            <person name="Young S."/>
            <person name="Ho-Il K."/>
            <person name="Hahn J.H."/>
            <person name="Sangsakoo G."/>
            <person name="Vanavichit A."/>
            <person name="de Mattos Luiz.A.T."/>
            <person name="Zimmer P.D."/>
            <person name="Malone G."/>
            <person name="Dellagostin O."/>
            <person name="de Oliveira A.C."/>
            <person name="Bevan M."/>
            <person name="Bancroft I."/>
            <person name="Minx P."/>
            <person name="Cordum H."/>
            <person name="Wilson R."/>
            <person name="Cheng Z."/>
            <person name="Jin W."/>
            <person name="Jiang J."/>
            <person name="Leong S.A."/>
            <person name="Iwama H."/>
            <person name="Gojobori T."/>
            <person name="Itoh T."/>
            <person name="Niimura Y."/>
            <person name="Fujii Y."/>
            <person name="Habara T."/>
            <person name="Sakai H."/>
            <person name="Sato Y."/>
            <person name="Wilson G."/>
            <person name="Kumar K."/>
            <person name="McCouch S."/>
            <person name="Juretic N."/>
            <person name="Hoen D."/>
            <person name="Wright S."/>
            <person name="Bruskiewich R."/>
            <person name="Bureau T."/>
            <person name="Miyao A."/>
            <person name="Hirochika H."/>
            <person name="Nishikawa T."/>
            <person name="Kadowaki K."/>
            <person name="Sugiura M."/>
            <person name="Burr B."/>
            <person name="Sasaki T."/>
        </authorList>
    </citation>
    <scope>NUCLEOTIDE SEQUENCE [LARGE SCALE GENOMIC DNA]</scope>
    <source>
        <strain evidence="2">cv. Nipponbare</strain>
    </source>
</reference>